<reference evidence="17" key="2">
    <citation type="submission" date="2021-12" db="EMBL/GenBank/DDBJ databases">
        <title>Resequencing data analysis of finger millet.</title>
        <authorList>
            <person name="Hatakeyama M."/>
            <person name="Aluri S."/>
            <person name="Balachadran M.T."/>
            <person name="Sivarajan S.R."/>
            <person name="Poveda L."/>
            <person name="Shimizu-Inatsugi R."/>
            <person name="Schlapbach R."/>
            <person name="Sreeman S.M."/>
            <person name="Shimizu K.K."/>
        </authorList>
    </citation>
    <scope>NUCLEOTIDE SEQUENCE</scope>
</reference>
<evidence type="ECO:0000256" key="4">
    <source>
        <dbReference type="ARBA" id="ARBA00007997"/>
    </source>
</evidence>
<comment type="similarity">
    <text evidence="4 15">Belongs to the LTN1 family.</text>
</comment>
<dbReference type="EMBL" id="BQKI01000080">
    <property type="protein sequence ID" value="GJN28367.1"/>
    <property type="molecule type" value="Genomic_DNA"/>
</dbReference>
<evidence type="ECO:0000256" key="13">
    <source>
        <dbReference type="ARBA" id="ARBA00022833"/>
    </source>
</evidence>
<dbReference type="Pfam" id="PF23009">
    <property type="entry name" value="UBC_like"/>
    <property type="match status" value="1"/>
</dbReference>
<proteinExistence type="inferred from homology"/>
<dbReference type="SUPFAM" id="SSF57850">
    <property type="entry name" value="RING/U-box"/>
    <property type="match status" value="1"/>
</dbReference>
<dbReference type="GO" id="GO:0008270">
    <property type="term" value="F:zinc ion binding"/>
    <property type="evidence" value="ECO:0007669"/>
    <property type="project" value="UniProtKB-KW"/>
</dbReference>
<comment type="function">
    <text evidence="15">E3 ubiquitin-protein ligase. Component of the ribosome quality control complex (RQC), a ribosome-associated complex that mediates ubiquitination and extraction of incompletely synthesized nascent chains for proteasomal degradation.</text>
</comment>
<evidence type="ECO:0000256" key="5">
    <source>
        <dbReference type="ARBA" id="ARBA00012483"/>
    </source>
</evidence>
<evidence type="ECO:0000256" key="14">
    <source>
        <dbReference type="PROSITE-ProRule" id="PRU00175"/>
    </source>
</evidence>
<dbReference type="InterPro" id="IPR011016">
    <property type="entry name" value="Znf_RING-CH"/>
</dbReference>
<keyword evidence="18" id="KW-1185">Reference proteome</keyword>
<dbReference type="GO" id="GO:1990116">
    <property type="term" value="P:ribosome-associated ubiquitin-dependent protein catabolic process"/>
    <property type="evidence" value="ECO:0007669"/>
    <property type="project" value="UniProtKB-UniRule"/>
</dbReference>
<dbReference type="Proteomes" id="UP001054889">
    <property type="component" value="Unassembled WGS sequence"/>
</dbReference>
<evidence type="ECO:0000259" key="16">
    <source>
        <dbReference type="PROSITE" id="PS50089"/>
    </source>
</evidence>
<comment type="caution">
    <text evidence="17">The sequence shown here is derived from an EMBL/GenBank/DDBJ whole genome shotgun (WGS) entry which is preliminary data.</text>
</comment>
<dbReference type="PROSITE" id="PS50089">
    <property type="entry name" value="ZF_RING_2"/>
    <property type="match status" value="1"/>
</dbReference>
<gene>
    <name evidence="17" type="primary">gb16478</name>
    <name evidence="17" type="ORF">PR202_gb16478</name>
</gene>
<dbReference type="GO" id="GO:0061630">
    <property type="term" value="F:ubiquitin protein ligase activity"/>
    <property type="evidence" value="ECO:0007669"/>
    <property type="project" value="UniProtKB-UniRule"/>
</dbReference>
<dbReference type="Pfam" id="PF13639">
    <property type="entry name" value="zf-RING_2"/>
    <property type="match status" value="1"/>
</dbReference>
<keyword evidence="9 15" id="KW-0479">Metal-binding</keyword>
<keyword evidence="11 14" id="KW-0863">Zinc-finger</keyword>
<organism evidence="17 18">
    <name type="scientific">Eleusine coracana subsp. coracana</name>
    <dbReference type="NCBI Taxonomy" id="191504"/>
    <lineage>
        <taxon>Eukaryota</taxon>
        <taxon>Viridiplantae</taxon>
        <taxon>Streptophyta</taxon>
        <taxon>Embryophyta</taxon>
        <taxon>Tracheophyta</taxon>
        <taxon>Spermatophyta</taxon>
        <taxon>Magnoliopsida</taxon>
        <taxon>Liliopsida</taxon>
        <taxon>Poales</taxon>
        <taxon>Poaceae</taxon>
        <taxon>PACMAD clade</taxon>
        <taxon>Chloridoideae</taxon>
        <taxon>Cynodonteae</taxon>
        <taxon>Eleusininae</taxon>
        <taxon>Eleusine</taxon>
    </lineage>
</organism>
<comment type="catalytic activity">
    <reaction evidence="1 15">
        <text>S-ubiquitinyl-[E2 ubiquitin-conjugating enzyme]-L-cysteine + [acceptor protein]-L-lysine = [E2 ubiquitin-conjugating enzyme]-L-cysteine + N(6)-ubiquitinyl-[acceptor protein]-L-lysine.</text>
        <dbReference type="EC" id="2.3.2.27"/>
    </reaction>
</comment>
<dbReference type="InterPro" id="IPR054478">
    <property type="entry name" value="LTN1_UBC"/>
</dbReference>
<name>A0AAV5EZZ6_ELECO</name>
<dbReference type="PANTHER" id="PTHR12389">
    <property type="entry name" value="ZINC FINGER PROTEIN 294"/>
    <property type="match status" value="1"/>
</dbReference>
<dbReference type="EC" id="2.3.2.27" evidence="5 15"/>
<dbReference type="CDD" id="cd16491">
    <property type="entry name" value="RING-CH-C4HC3_LTN1"/>
    <property type="match status" value="1"/>
</dbReference>
<keyword evidence="12 15" id="KW-0833">Ubl conjugation pathway</keyword>
<evidence type="ECO:0000313" key="17">
    <source>
        <dbReference type="EMBL" id="GJN28367.1"/>
    </source>
</evidence>
<dbReference type="InterPro" id="IPR013083">
    <property type="entry name" value="Znf_RING/FYVE/PHD"/>
</dbReference>
<dbReference type="SMART" id="SM00184">
    <property type="entry name" value="RING"/>
    <property type="match status" value="1"/>
</dbReference>
<comment type="pathway">
    <text evidence="3 15">Protein modification; protein ubiquitination.</text>
</comment>
<evidence type="ECO:0000256" key="9">
    <source>
        <dbReference type="ARBA" id="ARBA00022723"/>
    </source>
</evidence>
<dbReference type="InterPro" id="IPR054477">
    <property type="entry name" value="LTN1_E3_ligase_6th"/>
</dbReference>
<evidence type="ECO:0000256" key="7">
    <source>
        <dbReference type="ARBA" id="ARBA00022490"/>
    </source>
</evidence>
<dbReference type="InterPro" id="IPR016024">
    <property type="entry name" value="ARM-type_fold"/>
</dbReference>
<dbReference type="GO" id="GO:0005829">
    <property type="term" value="C:cytosol"/>
    <property type="evidence" value="ECO:0007669"/>
    <property type="project" value="UniProtKB-SubCell"/>
</dbReference>
<comment type="subunit">
    <text evidence="15">Component of the ribosome quality control complex (RQC).</text>
</comment>
<keyword evidence="7" id="KW-0963">Cytoplasm</keyword>
<evidence type="ECO:0000256" key="10">
    <source>
        <dbReference type="ARBA" id="ARBA00022737"/>
    </source>
</evidence>
<dbReference type="GO" id="GO:1990112">
    <property type="term" value="C:RQC complex"/>
    <property type="evidence" value="ECO:0007669"/>
    <property type="project" value="UniProtKB-UniRule"/>
</dbReference>
<evidence type="ECO:0000256" key="11">
    <source>
        <dbReference type="ARBA" id="ARBA00022771"/>
    </source>
</evidence>
<dbReference type="InterPro" id="IPR039804">
    <property type="entry name" value="RING-CH-C4HC3_LTN1"/>
</dbReference>
<dbReference type="FunFam" id="3.30.40.10:FF:000038">
    <property type="entry name" value="E3 ubiquitin-protein ligase listerin"/>
    <property type="match status" value="1"/>
</dbReference>
<evidence type="ECO:0000256" key="12">
    <source>
        <dbReference type="ARBA" id="ARBA00022786"/>
    </source>
</evidence>
<dbReference type="PANTHER" id="PTHR12389:SF0">
    <property type="entry name" value="E3 UBIQUITIN-PROTEIN LIGASE LISTERIN"/>
    <property type="match status" value="1"/>
</dbReference>
<evidence type="ECO:0000256" key="15">
    <source>
        <dbReference type="RuleBase" id="RU367090"/>
    </source>
</evidence>
<dbReference type="InterPro" id="IPR001841">
    <property type="entry name" value="Znf_RING"/>
</dbReference>
<sequence>MGKQKGRASSSGLAASLVQQSQGAVPAFGFGGYHGATRVEPATTSDPEAPIRTTPDVDSEVLQHLKRLGRKDPTTKLKALSALSVIFGQKSGDEVVQIVPQWAFEYKRLLLDYNREVRRATHEAMSSLVRTVKKGIAPHLKSLLGPWWFSQFDPAPEVAQAARRSFEAAFPQSERRIDALMLCVKEIFLYLNENLKLTTQALSDKATPMDELEDMHQRDAPSLVNLLLVLVEIFGPTPLLLKNYQKKSENSELKSYLEMFSDDFLPWCLNGKYSTCSSKIDLLLTLFQDDCFNEQWCSVIKYIRAGQKHLVDAKTSNIMDQFEIFTLLLQKVRERIAGRKLINLNKNGYLPEHWRHDLLDSMAVSVFSDSPPADSDANFLCAALGGSDQEDRVCFLSVETVRSIIGFILKNLASVLVASNFEWARFAYELMLPAEHRHLKFPEKLSSSVNFGMAHFSFGVLKGSLSSLVLLEEDSVFPAVLAALFIIEWECSMALILGEENDTEGRKNDIDVGASDEEMHLKTGKHSSSVCQELKHQRFVAFVDNLTIKLGFGEVILGISGNLHHSMSQSTDITSSISSLSRAWVAGEILCTWTWTGGSVLKTFLPSLVECLKVESCHEVSIMSLLLDTLLEGAIMHESGLWTLFNAWYLSGDEIEKIQDRFLRALVALLFSSETNIFIWRESDALAFLEKLLSHLFIDSSVNRKCLKALPFVMSTIVKALSEKLKLSEESSCADLMGKNILSWLDATISCLSSGPREVLEQDVVDWMQVALSCFPLRITGGGQNLVITVEREISDAERSLIVTLFQKYQIFYNSAASSLSTSETVLSSTVELLGVKLIVVTVGYCWTNLQENDWHFLFRMVFKWIESSVLLVEEMTDGINDAIINLKSSEDALEKIKLVVNSADKLTISLAESALVALCQVNHLGNIQEAENSHSLQLISSGDYAKSNDKMVESILRLFLASGVSEAIAKSRIEEASSIIGSSRHSYLHFWELVASFINHASPQIRRSSLESMELWGLHKDSVSGLYSILFSSQPIFHLQFAAFSLLLSEPFCQLSLVKEHSLGDNCSPAQHSDIDQSTELMPDSEKTLHIRDELSALIEFPTSELLKTDLIDQDRIDVFIAWALLLSHVQLLQPSSSSRENILKYIQDKVSPCILDCIFQHIPLKAAALSGKKRDVELTPEAEAAAKASKNAIVTSSLLSYVESLWPVGMWQMASLAGSLYGMMIRLLPSFVRTWFTTLKDRSLSYAIESFTRQWCSPPLLQDEFSQVKDSIYADENFSVSVNRSAYEIVATYKKEETGIDLVIRLPNCYPLRHVDVDCTRSLGISEVKCRKWLLSLTSFVRNQNGAIAEAIRTWKSNFDKEFEGVEECPICYSILHTSNHSLPKLACKTCKHKFHGACLYKWFSTSNKSTCPLCQTPF</sequence>
<dbReference type="Gene3D" id="3.30.40.10">
    <property type="entry name" value="Zinc/RING finger domain, C3HC4 (zinc finger)"/>
    <property type="match status" value="1"/>
</dbReference>
<keyword evidence="10" id="KW-0677">Repeat</keyword>
<dbReference type="Pfam" id="PF22999">
    <property type="entry name" value="LTN1_E3_ligase_6th"/>
    <property type="match status" value="1"/>
</dbReference>
<evidence type="ECO:0000256" key="2">
    <source>
        <dbReference type="ARBA" id="ARBA00004514"/>
    </source>
</evidence>
<evidence type="ECO:0000313" key="18">
    <source>
        <dbReference type="Proteomes" id="UP001054889"/>
    </source>
</evidence>
<protein>
    <recommendedName>
        <fullName evidence="6 15">E3 ubiquitin-protein ligase listerin</fullName>
        <ecNumber evidence="5 15">2.3.2.27</ecNumber>
    </recommendedName>
    <alternativeName>
        <fullName evidence="15">RING-type E3 ubiquitin transferase listerin</fullName>
    </alternativeName>
</protein>
<dbReference type="GO" id="GO:0072344">
    <property type="term" value="P:rescue of stalled ribosome"/>
    <property type="evidence" value="ECO:0007669"/>
    <property type="project" value="UniProtKB-UniRule"/>
</dbReference>
<evidence type="ECO:0000256" key="1">
    <source>
        <dbReference type="ARBA" id="ARBA00000900"/>
    </source>
</evidence>
<feature type="domain" description="RING-type" evidence="16">
    <location>
        <begin position="1371"/>
        <end position="1418"/>
    </location>
</feature>
<comment type="subcellular location">
    <subcellularLocation>
        <location evidence="2">Cytoplasm</location>
        <location evidence="2">Cytosol</location>
    </subcellularLocation>
</comment>
<dbReference type="GO" id="GO:0043023">
    <property type="term" value="F:ribosomal large subunit binding"/>
    <property type="evidence" value="ECO:0007669"/>
    <property type="project" value="TreeGrafter"/>
</dbReference>
<evidence type="ECO:0000256" key="8">
    <source>
        <dbReference type="ARBA" id="ARBA00022679"/>
    </source>
</evidence>
<evidence type="ECO:0000256" key="6">
    <source>
        <dbReference type="ARBA" id="ARBA00017157"/>
    </source>
</evidence>
<keyword evidence="13 15" id="KW-0862">Zinc</keyword>
<dbReference type="SUPFAM" id="SSF48371">
    <property type="entry name" value="ARM repeat"/>
    <property type="match status" value="1"/>
</dbReference>
<reference evidence="17" key="1">
    <citation type="journal article" date="2018" name="DNA Res.">
        <title>Multiple hybrid de novo genome assembly of finger millet, an orphan allotetraploid crop.</title>
        <authorList>
            <person name="Hatakeyama M."/>
            <person name="Aluri S."/>
            <person name="Balachadran M.T."/>
            <person name="Sivarajan S.R."/>
            <person name="Patrignani A."/>
            <person name="Gruter S."/>
            <person name="Poveda L."/>
            <person name="Shimizu-Inatsugi R."/>
            <person name="Baeten J."/>
            <person name="Francoijs K.J."/>
            <person name="Nataraja K.N."/>
            <person name="Reddy Y.A.N."/>
            <person name="Phadnis S."/>
            <person name="Ravikumar R.L."/>
            <person name="Schlapbach R."/>
            <person name="Sreeman S.M."/>
            <person name="Shimizu K.K."/>
        </authorList>
    </citation>
    <scope>NUCLEOTIDE SEQUENCE</scope>
</reference>
<dbReference type="Pfam" id="PF22958">
    <property type="entry name" value="Ltn1_1st"/>
    <property type="match status" value="1"/>
</dbReference>
<keyword evidence="8 15" id="KW-0808">Transferase</keyword>
<dbReference type="SMART" id="SM00744">
    <property type="entry name" value="RINGv"/>
    <property type="match status" value="1"/>
</dbReference>
<dbReference type="InterPro" id="IPR039795">
    <property type="entry name" value="LTN1/Rkr1"/>
</dbReference>
<accession>A0AAV5EZZ6</accession>
<dbReference type="InterPro" id="IPR054476">
    <property type="entry name" value="Ltn1_N"/>
</dbReference>
<dbReference type="InterPro" id="IPR011989">
    <property type="entry name" value="ARM-like"/>
</dbReference>
<dbReference type="Gene3D" id="1.25.10.10">
    <property type="entry name" value="Leucine-rich Repeat Variant"/>
    <property type="match status" value="1"/>
</dbReference>
<evidence type="ECO:0000256" key="3">
    <source>
        <dbReference type="ARBA" id="ARBA00004906"/>
    </source>
</evidence>